<feature type="transmembrane region" description="Helical" evidence="1">
    <location>
        <begin position="73"/>
        <end position="90"/>
    </location>
</feature>
<gene>
    <name evidence="2" type="ORF">SAMN02927921_03984</name>
</gene>
<feature type="transmembrane region" description="Helical" evidence="1">
    <location>
        <begin position="173"/>
        <end position="191"/>
    </location>
</feature>
<feature type="transmembrane region" description="Helical" evidence="1">
    <location>
        <begin position="132"/>
        <end position="153"/>
    </location>
</feature>
<keyword evidence="1" id="KW-0812">Transmembrane</keyword>
<evidence type="ECO:0000313" key="2">
    <source>
        <dbReference type="EMBL" id="SFW75266.1"/>
    </source>
</evidence>
<protein>
    <submittedName>
        <fullName evidence="2">Uncharacterized protein</fullName>
    </submittedName>
</protein>
<dbReference type="AlphaFoldDB" id="A0A1K1RTN1"/>
<dbReference type="Proteomes" id="UP000182248">
    <property type="component" value="Unassembled WGS sequence"/>
</dbReference>
<evidence type="ECO:0000256" key="1">
    <source>
        <dbReference type="SAM" id="Phobius"/>
    </source>
</evidence>
<name>A0A1K1RTN1_9FLAO</name>
<evidence type="ECO:0000313" key="3">
    <source>
        <dbReference type="Proteomes" id="UP000182248"/>
    </source>
</evidence>
<sequence>MKNLSRIEVFGYMFLIITFVNSLYFGFTDASLFNEHYAQEDGLVENETALMLLLVSVLSVYHLIKLWKFKKPLWKVGTLIFAILFFFAAGEEISWGQRIFGVESSEFFLQNNAQGETNLHNMVVGDTKINKLIFSQILMIVMVLYLVFVPVLYRKVRAIKNLADTFAVPIVEWRHTIAFIVCTILVSIIPADRKWEVYELAFGIIFFLIFLNPLNRHIFQKNDAAEQ</sequence>
<keyword evidence="1" id="KW-0472">Membrane</keyword>
<feature type="transmembrane region" description="Helical" evidence="1">
    <location>
        <begin position="9"/>
        <end position="27"/>
    </location>
</feature>
<proteinExistence type="predicted"/>
<dbReference type="STRING" id="1150368.SAMN02927921_03984"/>
<keyword evidence="1" id="KW-1133">Transmembrane helix</keyword>
<accession>A0A1K1RTN1</accession>
<dbReference type="RefSeq" id="WP_072319216.1">
    <property type="nucleotide sequence ID" value="NZ_FPJE01000034.1"/>
</dbReference>
<feature type="transmembrane region" description="Helical" evidence="1">
    <location>
        <begin position="197"/>
        <end position="214"/>
    </location>
</feature>
<organism evidence="2 3">
    <name type="scientific">Sinomicrobium oceani</name>
    <dbReference type="NCBI Taxonomy" id="1150368"/>
    <lineage>
        <taxon>Bacteria</taxon>
        <taxon>Pseudomonadati</taxon>
        <taxon>Bacteroidota</taxon>
        <taxon>Flavobacteriia</taxon>
        <taxon>Flavobacteriales</taxon>
        <taxon>Flavobacteriaceae</taxon>
        <taxon>Sinomicrobium</taxon>
    </lineage>
</organism>
<keyword evidence="3" id="KW-1185">Reference proteome</keyword>
<feature type="transmembrane region" description="Helical" evidence="1">
    <location>
        <begin position="47"/>
        <end position="64"/>
    </location>
</feature>
<reference evidence="2 3" key="1">
    <citation type="submission" date="2016-11" db="EMBL/GenBank/DDBJ databases">
        <authorList>
            <person name="Jaros S."/>
            <person name="Januszkiewicz K."/>
            <person name="Wedrychowicz H."/>
        </authorList>
    </citation>
    <scope>NUCLEOTIDE SEQUENCE [LARGE SCALE GENOMIC DNA]</scope>
    <source>
        <strain evidence="2 3">CGMCC 1.12145</strain>
    </source>
</reference>
<dbReference type="EMBL" id="FPJE01000034">
    <property type="protein sequence ID" value="SFW75266.1"/>
    <property type="molecule type" value="Genomic_DNA"/>
</dbReference>
<dbReference type="OrthoDB" id="7067875at2"/>